<comment type="caution">
    <text evidence="1">The sequence shown here is derived from an EMBL/GenBank/DDBJ whole genome shotgun (WGS) entry which is preliminary data.</text>
</comment>
<dbReference type="AlphaFoldDB" id="A0A6L2J722"/>
<gene>
    <name evidence="1" type="ORF">Tci_003783</name>
</gene>
<proteinExistence type="predicted"/>
<evidence type="ECO:0000313" key="1">
    <source>
        <dbReference type="EMBL" id="GEU31805.1"/>
    </source>
</evidence>
<protein>
    <submittedName>
        <fullName evidence="1">Uncharacterized protein</fullName>
    </submittedName>
</protein>
<accession>A0A6L2J722</accession>
<sequence>MVIGIDLYNDWKFIQCPTCCHKVDWANVHYYCKECKKNVINSRQTYTPTKYYGDIVDVVKEKFGIILPSKVNSVNSKITDKDERMMDEIQWGSISGSTTSIPKTAIEVPLSTVHEVRAPNMEPSKDGFENVDVKEVVMDEEDMKELYVKKDNMKQVDVKEVVMDEEDTKESYVKKVNMKEVDVKEVVIDEEYTKEAYVKKMI</sequence>
<reference evidence="1" key="1">
    <citation type="journal article" date="2019" name="Sci. Rep.">
        <title>Draft genome of Tanacetum cinerariifolium, the natural source of mosquito coil.</title>
        <authorList>
            <person name="Yamashiro T."/>
            <person name="Shiraishi A."/>
            <person name="Satake H."/>
            <person name="Nakayama K."/>
        </authorList>
    </citation>
    <scope>NUCLEOTIDE SEQUENCE</scope>
</reference>
<name>A0A6L2J722_TANCI</name>
<organism evidence="1">
    <name type="scientific">Tanacetum cinerariifolium</name>
    <name type="common">Dalmatian daisy</name>
    <name type="synonym">Chrysanthemum cinerariifolium</name>
    <dbReference type="NCBI Taxonomy" id="118510"/>
    <lineage>
        <taxon>Eukaryota</taxon>
        <taxon>Viridiplantae</taxon>
        <taxon>Streptophyta</taxon>
        <taxon>Embryophyta</taxon>
        <taxon>Tracheophyta</taxon>
        <taxon>Spermatophyta</taxon>
        <taxon>Magnoliopsida</taxon>
        <taxon>eudicotyledons</taxon>
        <taxon>Gunneridae</taxon>
        <taxon>Pentapetalae</taxon>
        <taxon>asterids</taxon>
        <taxon>campanulids</taxon>
        <taxon>Asterales</taxon>
        <taxon>Asteraceae</taxon>
        <taxon>Asteroideae</taxon>
        <taxon>Anthemideae</taxon>
        <taxon>Anthemidinae</taxon>
        <taxon>Tanacetum</taxon>
    </lineage>
</organism>
<dbReference type="EMBL" id="BKCJ010000287">
    <property type="protein sequence ID" value="GEU31805.1"/>
    <property type="molecule type" value="Genomic_DNA"/>
</dbReference>